<dbReference type="AlphaFoldDB" id="A0A4Q7E898"/>
<name>A0A4Q7E898_9CYAN</name>
<evidence type="ECO:0000259" key="2">
    <source>
        <dbReference type="Pfam" id="PF23920"/>
    </source>
</evidence>
<dbReference type="InterPro" id="IPR054236">
    <property type="entry name" value="DUF6963"/>
</dbReference>
<keyword evidence="4" id="KW-1185">Reference proteome</keyword>
<dbReference type="EMBL" id="QVFV01000002">
    <property type="protein sequence ID" value="RZM79027.1"/>
    <property type="molecule type" value="Genomic_DNA"/>
</dbReference>
<evidence type="ECO:0000313" key="4">
    <source>
        <dbReference type="Proteomes" id="UP000292459"/>
    </source>
</evidence>
<feature type="domain" description="DUF6963" evidence="1">
    <location>
        <begin position="2"/>
        <end position="222"/>
    </location>
</feature>
<dbReference type="InterPro" id="IPR055683">
    <property type="entry name" value="DUF7259"/>
</dbReference>
<proteinExistence type="predicted"/>
<evidence type="ECO:0000259" key="1">
    <source>
        <dbReference type="Pfam" id="PF22288"/>
    </source>
</evidence>
<gene>
    <name evidence="3" type="ORF">DYY88_09660</name>
</gene>
<dbReference type="Proteomes" id="UP000292459">
    <property type="component" value="Unassembled WGS sequence"/>
</dbReference>
<feature type="domain" description="DUF7259" evidence="2">
    <location>
        <begin position="231"/>
        <end position="307"/>
    </location>
</feature>
<dbReference type="Pfam" id="PF23920">
    <property type="entry name" value="DUF7259"/>
    <property type="match status" value="1"/>
</dbReference>
<reference evidence="3 4" key="1">
    <citation type="submission" date="2018-11" db="EMBL/GenBank/DDBJ databases">
        <title>Whole genome sequencing of an environmental sample.</title>
        <authorList>
            <person name="Sarangi A.N."/>
            <person name="Singh D."/>
            <person name="Tripathy S."/>
        </authorList>
    </citation>
    <scope>NUCLEOTIDE SEQUENCE [LARGE SCALE GENOMIC DNA]</scope>
    <source>
        <strain evidence="3 4">Lakshadweep</strain>
    </source>
</reference>
<accession>A0A4Q7E898</accession>
<protein>
    <submittedName>
        <fullName evidence="3">Uncharacterized protein</fullName>
    </submittedName>
</protein>
<organism evidence="3 4">
    <name type="scientific">Leptolyngbya iicbica LK</name>
    <dbReference type="NCBI Taxonomy" id="2294035"/>
    <lineage>
        <taxon>Bacteria</taxon>
        <taxon>Bacillati</taxon>
        <taxon>Cyanobacteriota</taxon>
        <taxon>Cyanophyceae</taxon>
        <taxon>Leptolyngbyales</taxon>
        <taxon>Leptolyngbyaceae</taxon>
        <taxon>Leptolyngbya group</taxon>
        <taxon>Leptolyngbya</taxon>
        <taxon>Leptolyngbya iicbica</taxon>
    </lineage>
</organism>
<evidence type="ECO:0000313" key="3">
    <source>
        <dbReference type="EMBL" id="RZM79027.1"/>
    </source>
</evidence>
<dbReference type="RefSeq" id="WP_052288552.1">
    <property type="nucleotide sequence ID" value="NZ_QVFV01000002.1"/>
</dbReference>
<dbReference type="OrthoDB" id="8420134at2"/>
<comment type="caution">
    <text evidence="3">The sequence shown here is derived from an EMBL/GenBank/DDBJ whole genome shotgun (WGS) entry which is preliminary data.</text>
</comment>
<sequence length="315" mass="32926">MTIAIAASGPNAGLAIFKALQAAEAVGTGAIRGFVMLAVITSEGELQRYETQRGGTRTLFTEGETTGVEPPEMVQGAIAAALISSGPDRPTPLSQFLTADANAGLVTAHRVPQGPSINGIPLNVEVLDALQSGQSAQAATESVLAANPQADVGFITIDRQGNLYLQNAPRVQKRPDIGMAYREDAATGAKLGVLHNAISPYSSLAPLVADIGFRCMVEPAPVIGHFTIAAGVPIIYGDVDAVDVDEYGVAQRVVTSDRTFTDRDRSGVGIYLHSIVRHNGQAIGKTLFEPICIVSGGHIVEMSGQTSLQISYTHP</sequence>
<dbReference type="Pfam" id="PF22288">
    <property type="entry name" value="DUF6963"/>
    <property type="match status" value="1"/>
</dbReference>